<dbReference type="SUPFAM" id="SSF55048">
    <property type="entry name" value="Probable ACP-binding domain of malonyl-CoA ACP transacylase"/>
    <property type="match status" value="1"/>
</dbReference>
<dbReference type="AlphaFoldDB" id="A0A4Q4TU97"/>
<dbReference type="Pfam" id="PF00698">
    <property type="entry name" value="Acyl_transf_1"/>
    <property type="match status" value="1"/>
</dbReference>
<proteinExistence type="predicted"/>
<dbReference type="GO" id="GO:0006633">
    <property type="term" value="P:fatty acid biosynthetic process"/>
    <property type="evidence" value="ECO:0007669"/>
    <property type="project" value="TreeGrafter"/>
</dbReference>
<dbReference type="OrthoDB" id="329835at2759"/>
<evidence type="ECO:0000256" key="1">
    <source>
        <dbReference type="ARBA" id="ARBA00022450"/>
    </source>
</evidence>
<name>A0A4Q4TU97_9PEZI</name>
<dbReference type="SUPFAM" id="SSF52151">
    <property type="entry name" value="FabD/lysophospholipase-like"/>
    <property type="match status" value="1"/>
</dbReference>
<dbReference type="InterPro" id="IPR014043">
    <property type="entry name" value="Acyl_transferase_dom"/>
</dbReference>
<dbReference type="EMBL" id="QJNU01000047">
    <property type="protein sequence ID" value="RYP09073.1"/>
    <property type="molecule type" value="Genomic_DNA"/>
</dbReference>
<reference evidence="4 5" key="1">
    <citation type="submission" date="2018-06" db="EMBL/GenBank/DDBJ databases">
        <title>Complete Genomes of Monosporascus.</title>
        <authorList>
            <person name="Robinson A.J."/>
            <person name="Natvig D.O."/>
        </authorList>
    </citation>
    <scope>NUCLEOTIDE SEQUENCE [LARGE SCALE GENOMIC DNA]</scope>
    <source>
        <strain evidence="4 5">CBS 110550</strain>
    </source>
</reference>
<evidence type="ECO:0000313" key="4">
    <source>
        <dbReference type="EMBL" id="RYP09073.1"/>
    </source>
</evidence>
<dbReference type="InterPro" id="IPR016035">
    <property type="entry name" value="Acyl_Trfase/lysoPLipase"/>
</dbReference>
<dbReference type="Proteomes" id="UP000293360">
    <property type="component" value="Unassembled WGS sequence"/>
</dbReference>
<keyword evidence="1" id="KW-0596">Phosphopantetheine</keyword>
<keyword evidence="2" id="KW-0597">Phosphoprotein</keyword>
<accession>A0A4Q4TU97</accession>
<evidence type="ECO:0000256" key="2">
    <source>
        <dbReference type="ARBA" id="ARBA00022553"/>
    </source>
</evidence>
<dbReference type="InterPro" id="IPR016036">
    <property type="entry name" value="Malonyl_transacylase_ACP-bd"/>
</dbReference>
<dbReference type="InterPro" id="IPR001227">
    <property type="entry name" value="Ac_transferase_dom_sf"/>
</dbReference>
<dbReference type="InterPro" id="IPR050091">
    <property type="entry name" value="PKS_NRPS_Biosynth_Enz"/>
</dbReference>
<keyword evidence="5" id="KW-1185">Reference proteome</keyword>
<comment type="caution">
    <text evidence="4">The sequence shown here is derived from an EMBL/GenBank/DDBJ whole genome shotgun (WGS) entry which is preliminary data.</text>
</comment>
<dbReference type="SMART" id="SM00827">
    <property type="entry name" value="PKS_AT"/>
    <property type="match status" value="1"/>
</dbReference>
<sequence>MAHNTAEEALVQRIPERPYLLALSCTDRAGLLDNIDKLCDDLWEEDAELLPKAQDLSSRRDHEAYRAFAVTRDLDVESEDFEDGKTNSPGKICLLFTGQGSQWPQMGQDLLETFPIARQVVDELHGALQRLADPPSWSLFEELTELRSIEHYSHPEIAQTLTTAVQIALVAVYRHWGVKFDTVIGHSSGEIAAACTAGLLSRSEAIATAYYCGWSASKAAKSEGRTPFSTGMLAAAADARDIEKVLKEETIEQVEIACYNGPEAVTLSGPMPALKRVEAVLAKQGRRTSVLNNPVAYHHPRLMAAAGQVYESKLKKVLPSGGARTARKYGGWPMLSTVTTNPTTTTAAADATYWKNNILSAVRFEETLTKALSGPTAPTILIELGPSAALSGSVKGIKAKVGAKAADVAYYKSMSRGKAAIVPMFQTAGGLFLSGADIDLARVNH</sequence>
<dbReference type="PANTHER" id="PTHR43775:SF18">
    <property type="entry name" value="ENZYME, PUTATIVE (JCVI)-RELATED"/>
    <property type="match status" value="1"/>
</dbReference>
<dbReference type="STRING" id="155417.A0A4Q4TU97"/>
<dbReference type="GO" id="GO:0044550">
    <property type="term" value="P:secondary metabolite biosynthetic process"/>
    <property type="evidence" value="ECO:0007669"/>
    <property type="project" value="TreeGrafter"/>
</dbReference>
<dbReference type="GO" id="GO:0004312">
    <property type="term" value="F:fatty acid synthase activity"/>
    <property type="evidence" value="ECO:0007669"/>
    <property type="project" value="TreeGrafter"/>
</dbReference>
<feature type="domain" description="Malonyl-CoA:ACP transacylase (MAT)" evidence="3">
    <location>
        <begin position="95"/>
        <end position="418"/>
    </location>
</feature>
<evidence type="ECO:0000259" key="3">
    <source>
        <dbReference type="SMART" id="SM00827"/>
    </source>
</evidence>
<evidence type="ECO:0000313" key="5">
    <source>
        <dbReference type="Proteomes" id="UP000293360"/>
    </source>
</evidence>
<dbReference type="PANTHER" id="PTHR43775">
    <property type="entry name" value="FATTY ACID SYNTHASE"/>
    <property type="match status" value="1"/>
</dbReference>
<organism evidence="4 5">
    <name type="scientific">Monosporascus ibericus</name>
    <dbReference type="NCBI Taxonomy" id="155417"/>
    <lineage>
        <taxon>Eukaryota</taxon>
        <taxon>Fungi</taxon>
        <taxon>Dikarya</taxon>
        <taxon>Ascomycota</taxon>
        <taxon>Pezizomycotina</taxon>
        <taxon>Sordariomycetes</taxon>
        <taxon>Xylariomycetidae</taxon>
        <taxon>Xylariales</taxon>
        <taxon>Xylariales incertae sedis</taxon>
        <taxon>Monosporascus</taxon>
    </lineage>
</organism>
<dbReference type="Gene3D" id="3.30.70.250">
    <property type="entry name" value="Malonyl-CoA ACP transacylase, ACP-binding"/>
    <property type="match status" value="1"/>
</dbReference>
<dbReference type="Gene3D" id="3.40.366.10">
    <property type="entry name" value="Malonyl-Coenzyme A Acyl Carrier Protein, domain 2"/>
    <property type="match status" value="1"/>
</dbReference>
<gene>
    <name evidence="4" type="ORF">DL764_001494</name>
</gene>
<protein>
    <recommendedName>
        <fullName evidence="3">Malonyl-CoA:ACP transacylase (MAT) domain-containing protein</fullName>
    </recommendedName>
</protein>